<comment type="similarity">
    <text evidence="1">Belongs to the AHA1 family.</text>
</comment>
<name>A0A810N952_9ACTN</name>
<proteinExistence type="inferred from homology"/>
<feature type="compositionally biased region" description="Low complexity" evidence="2">
    <location>
        <begin position="248"/>
        <end position="258"/>
    </location>
</feature>
<evidence type="ECO:0000256" key="3">
    <source>
        <dbReference type="SAM" id="Phobius"/>
    </source>
</evidence>
<dbReference type="SMART" id="SM00637">
    <property type="entry name" value="CBD_II"/>
    <property type="match status" value="1"/>
</dbReference>
<dbReference type="InterPro" id="IPR013538">
    <property type="entry name" value="ASHA1/2-like_C"/>
</dbReference>
<dbReference type="CDD" id="cd07814">
    <property type="entry name" value="SRPBCC_CalC_Aha1-like"/>
    <property type="match status" value="1"/>
</dbReference>
<organism evidence="5 6">
    <name type="scientific">Polymorphospora rubra</name>
    <dbReference type="NCBI Taxonomy" id="338584"/>
    <lineage>
        <taxon>Bacteria</taxon>
        <taxon>Bacillati</taxon>
        <taxon>Actinomycetota</taxon>
        <taxon>Actinomycetes</taxon>
        <taxon>Micromonosporales</taxon>
        <taxon>Micromonosporaceae</taxon>
        <taxon>Polymorphospora</taxon>
    </lineage>
</organism>
<dbReference type="GO" id="GO:0004553">
    <property type="term" value="F:hydrolase activity, hydrolyzing O-glycosyl compounds"/>
    <property type="evidence" value="ECO:0007669"/>
    <property type="project" value="InterPro"/>
</dbReference>
<dbReference type="RefSeq" id="WP_281425969.1">
    <property type="nucleotide sequence ID" value="NZ_AP023359.1"/>
</dbReference>
<dbReference type="Gene3D" id="2.60.40.290">
    <property type="match status" value="1"/>
</dbReference>
<dbReference type="InterPro" id="IPR001919">
    <property type="entry name" value="CBD2"/>
</dbReference>
<keyword evidence="3" id="KW-0472">Membrane</keyword>
<dbReference type="Pfam" id="PF08327">
    <property type="entry name" value="AHSA1"/>
    <property type="match status" value="1"/>
</dbReference>
<feature type="region of interest" description="Disordered" evidence="2">
    <location>
        <begin position="138"/>
        <end position="169"/>
    </location>
</feature>
<dbReference type="InterPro" id="IPR008965">
    <property type="entry name" value="CBM2/CBM3_carb-bd_dom_sf"/>
</dbReference>
<gene>
    <name evidence="5" type="ORF">Prubr_69570</name>
</gene>
<dbReference type="InterPro" id="IPR012291">
    <property type="entry name" value="CBM2_carb-bd_dom_sf"/>
</dbReference>
<feature type="region of interest" description="Disordered" evidence="2">
    <location>
        <begin position="209"/>
        <end position="268"/>
    </location>
</feature>
<feature type="transmembrane region" description="Helical" evidence="3">
    <location>
        <begin position="180"/>
        <end position="202"/>
    </location>
</feature>
<dbReference type="GO" id="GO:0005975">
    <property type="term" value="P:carbohydrate metabolic process"/>
    <property type="evidence" value="ECO:0007669"/>
    <property type="project" value="InterPro"/>
</dbReference>
<dbReference type="EMBL" id="AP023359">
    <property type="protein sequence ID" value="BCJ69936.1"/>
    <property type="molecule type" value="Genomic_DNA"/>
</dbReference>
<dbReference type="GO" id="GO:0030247">
    <property type="term" value="F:polysaccharide binding"/>
    <property type="evidence" value="ECO:0007669"/>
    <property type="project" value="InterPro"/>
</dbReference>
<dbReference type="KEGG" id="pry:Prubr_69570"/>
<feature type="domain" description="CBM2" evidence="4">
    <location>
        <begin position="274"/>
        <end position="371"/>
    </location>
</feature>
<dbReference type="InterPro" id="IPR023393">
    <property type="entry name" value="START-like_dom_sf"/>
</dbReference>
<keyword evidence="6" id="KW-1185">Reference proteome</keyword>
<evidence type="ECO:0000256" key="2">
    <source>
        <dbReference type="SAM" id="MobiDB-lite"/>
    </source>
</evidence>
<dbReference type="SUPFAM" id="SSF49384">
    <property type="entry name" value="Carbohydrate-binding domain"/>
    <property type="match status" value="1"/>
</dbReference>
<dbReference type="Proteomes" id="UP000680866">
    <property type="component" value="Chromosome"/>
</dbReference>
<dbReference type="Gene3D" id="3.30.530.20">
    <property type="match status" value="1"/>
</dbReference>
<evidence type="ECO:0000313" key="5">
    <source>
        <dbReference type="EMBL" id="BCJ69936.1"/>
    </source>
</evidence>
<sequence length="374" mass="39026">MDLSHPATRVWRALTEPRLIGQWFGETDMVPRIGSQFQLRPTDMPGFNGPVTAKLLEYGEPRRLAMEWRLDRVQTLVIYEVQPTDAGSRLTLHQSCFVNQWYDEHREQLEETYEHVLTGRLPAVLDWLAFSEVDLAAPAEPDGTGSDADRGGTDAVPRRGGARRALPSGPLAALWGDRRVAVLAGVVAVVLLTVGLVALFAAGGDDAPDGAAPTSGSVPNLPAPQATTDATRTSPTPPPRAVPPAPTGSPSASPSGSPSPGGTGSPAAAAAVPLEAEFNRLSTSAFGYRGEVTVDNPGGASARWSVTITLTDSGTVTGASGAQYNQDGQTVTFTGAAVPANGSARFRFDVGGESMFGPKRPSACTIDGRPCSGL</sequence>
<evidence type="ECO:0000259" key="4">
    <source>
        <dbReference type="SMART" id="SM00637"/>
    </source>
</evidence>
<accession>A0A810N952</accession>
<evidence type="ECO:0000256" key="1">
    <source>
        <dbReference type="ARBA" id="ARBA00006817"/>
    </source>
</evidence>
<feature type="compositionally biased region" description="Pro residues" evidence="2">
    <location>
        <begin position="235"/>
        <end position="247"/>
    </location>
</feature>
<dbReference type="AlphaFoldDB" id="A0A810N952"/>
<reference evidence="5" key="1">
    <citation type="submission" date="2020-08" db="EMBL/GenBank/DDBJ databases">
        <title>Whole genome shotgun sequence of Polymorphospora rubra NBRC 101157.</title>
        <authorList>
            <person name="Komaki H."/>
            <person name="Tamura T."/>
        </authorList>
    </citation>
    <scope>NUCLEOTIDE SEQUENCE</scope>
    <source>
        <strain evidence="5">NBRC 101157</strain>
    </source>
</reference>
<keyword evidence="3" id="KW-1133">Transmembrane helix</keyword>
<protein>
    <recommendedName>
        <fullName evidence="4">CBM2 domain-containing protein</fullName>
    </recommendedName>
</protein>
<dbReference type="SUPFAM" id="SSF55961">
    <property type="entry name" value="Bet v1-like"/>
    <property type="match status" value="1"/>
</dbReference>
<keyword evidence="3" id="KW-0812">Transmembrane</keyword>
<evidence type="ECO:0000313" key="6">
    <source>
        <dbReference type="Proteomes" id="UP000680866"/>
    </source>
</evidence>